<sequence length="102" mass="10789">MSGAGRSPFIGFDAAGISISGEIRYYTDSSDEGAGIERYFCPTCGTRLFSIPGSAPHFRIFYAGSLDDPDSFEPAFSIHVAGKVAWETIPDGLEAFDGDAPG</sequence>
<dbReference type="GO" id="GO:0016846">
    <property type="term" value="F:carbon-sulfur lyase activity"/>
    <property type="evidence" value="ECO:0007669"/>
    <property type="project" value="InterPro"/>
</dbReference>
<dbReference type="GO" id="GO:0046872">
    <property type="term" value="F:metal ion binding"/>
    <property type="evidence" value="ECO:0007669"/>
    <property type="project" value="UniProtKB-KW"/>
</dbReference>
<dbReference type="PANTHER" id="PTHR33337">
    <property type="entry name" value="GFA DOMAIN-CONTAINING PROTEIN"/>
    <property type="match status" value="1"/>
</dbReference>
<dbReference type="SUPFAM" id="SSF51316">
    <property type="entry name" value="Mss4-like"/>
    <property type="match status" value="1"/>
</dbReference>
<feature type="domain" description="CENP-V/GFA" evidence="5">
    <location>
        <begin position="3"/>
        <end position="80"/>
    </location>
</feature>
<proteinExistence type="inferred from homology"/>
<gene>
    <name evidence="6" type="ORF">H4P12_01685</name>
</gene>
<evidence type="ECO:0000259" key="5">
    <source>
        <dbReference type="Pfam" id="PF04828"/>
    </source>
</evidence>
<dbReference type="InterPro" id="IPR011057">
    <property type="entry name" value="Mss4-like_sf"/>
</dbReference>
<keyword evidence="7" id="KW-1185">Reference proteome</keyword>
<evidence type="ECO:0000256" key="3">
    <source>
        <dbReference type="ARBA" id="ARBA00022833"/>
    </source>
</evidence>
<keyword evidence="3" id="KW-0862">Zinc</keyword>
<keyword evidence="2" id="KW-0479">Metal-binding</keyword>
<evidence type="ECO:0000313" key="7">
    <source>
        <dbReference type="Proteomes" id="UP000608594"/>
    </source>
</evidence>
<protein>
    <submittedName>
        <fullName evidence="6">GFA family protein</fullName>
    </submittedName>
</protein>
<comment type="caution">
    <text evidence="6">The sequence shown here is derived from an EMBL/GenBank/DDBJ whole genome shotgun (WGS) entry which is preliminary data.</text>
</comment>
<dbReference type="Pfam" id="PF04828">
    <property type="entry name" value="GFA"/>
    <property type="match status" value="1"/>
</dbReference>
<comment type="similarity">
    <text evidence="1">Belongs to the Gfa family.</text>
</comment>
<dbReference type="EMBL" id="JACOQL010000001">
    <property type="protein sequence ID" value="MBC9245449.1"/>
    <property type="molecule type" value="Genomic_DNA"/>
</dbReference>
<evidence type="ECO:0000256" key="4">
    <source>
        <dbReference type="ARBA" id="ARBA00023239"/>
    </source>
</evidence>
<dbReference type="Proteomes" id="UP000608594">
    <property type="component" value="Unassembled WGS sequence"/>
</dbReference>
<dbReference type="AlphaFoldDB" id="A0A926GDM5"/>
<dbReference type="Gene3D" id="3.90.1590.10">
    <property type="entry name" value="glutathione-dependent formaldehyde- activating enzyme (gfa)"/>
    <property type="match status" value="1"/>
</dbReference>
<name>A0A926GDM5_9RHOB</name>
<accession>A0A926GDM5</accession>
<organism evidence="6 7">
    <name type="scientific">Paracoccus amoyensis</name>
    <dbReference type="NCBI Taxonomy" id="2760093"/>
    <lineage>
        <taxon>Bacteria</taxon>
        <taxon>Pseudomonadati</taxon>
        <taxon>Pseudomonadota</taxon>
        <taxon>Alphaproteobacteria</taxon>
        <taxon>Rhodobacterales</taxon>
        <taxon>Paracoccaceae</taxon>
        <taxon>Paracoccus</taxon>
    </lineage>
</organism>
<evidence type="ECO:0000256" key="2">
    <source>
        <dbReference type="ARBA" id="ARBA00022723"/>
    </source>
</evidence>
<evidence type="ECO:0000256" key="1">
    <source>
        <dbReference type="ARBA" id="ARBA00005495"/>
    </source>
</evidence>
<dbReference type="InterPro" id="IPR006913">
    <property type="entry name" value="CENP-V/GFA"/>
</dbReference>
<reference evidence="6" key="1">
    <citation type="submission" date="2020-08" db="EMBL/GenBank/DDBJ databases">
        <title>Paracoccus amoyensis sp. nov., isolated from the surface seawater at coast of Xiamen, Fujian.</title>
        <authorList>
            <person name="Lyu L."/>
        </authorList>
    </citation>
    <scope>NUCLEOTIDE SEQUENCE</scope>
    <source>
        <strain evidence="6">11-3</strain>
    </source>
</reference>
<evidence type="ECO:0000313" key="6">
    <source>
        <dbReference type="EMBL" id="MBC9245449.1"/>
    </source>
</evidence>
<keyword evidence="4" id="KW-0456">Lyase</keyword>
<dbReference type="PANTHER" id="PTHR33337:SF40">
    <property type="entry name" value="CENP-V_GFA DOMAIN-CONTAINING PROTEIN-RELATED"/>
    <property type="match status" value="1"/>
</dbReference>